<evidence type="ECO:0000313" key="2">
    <source>
        <dbReference type="EMBL" id="ATM24846.1"/>
    </source>
</evidence>
<dbReference type="Proteomes" id="UP000195880">
    <property type="component" value="Plasmid pMDJK44.2"/>
</dbReference>
<proteinExistence type="predicted"/>
<dbReference type="EMBL" id="CP023977">
    <property type="protein sequence ID" value="ATM24846.1"/>
    <property type="molecule type" value="Genomic_DNA"/>
</dbReference>
<evidence type="ECO:0000256" key="1">
    <source>
        <dbReference type="SAM" id="MobiDB-lite"/>
    </source>
</evidence>
<keyword evidence="3" id="KW-1185">Reference proteome</keyword>
<geneLocation type="plasmid" evidence="3">
    <name>pmdjk44.2</name>
</geneLocation>
<evidence type="ECO:0000313" key="3">
    <source>
        <dbReference type="Proteomes" id="UP000195880"/>
    </source>
</evidence>
<dbReference type="AlphaFoldDB" id="A0A291W5C1"/>
<dbReference type="OrthoDB" id="3473309at2"/>
<keyword evidence="2" id="KW-0614">Plasmid</keyword>
<organism evidence="2 3">
    <name type="scientific">Streptomyces alboflavus</name>
    <dbReference type="NCBI Taxonomy" id="67267"/>
    <lineage>
        <taxon>Bacteria</taxon>
        <taxon>Bacillati</taxon>
        <taxon>Actinomycetota</taxon>
        <taxon>Actinomycetes</taxon>
        <taxon>Kitasatosporales</taxon>
        <taxon>Streptomycetaceae</taxon>
        <taxon>Streptomyces</taxon>
    </lineage>
</organism>
<dbReference type="KEGG" id="salf:SMD44_p20063"/>
<reference evidence="2 3" key="1">
    <citation type="submission" date="2017-10" db="EMBL/GenBank/DDBJ databases">
        <title>Streptomyces alboflavus Genome sequencing and assembly.</title>
        <authorList>
            <person name="Wang Y."/>
            <person name="Du B."/>
            <person name="Ding Y."/>
            <person name="Liu H."/>
            <person name="Hou Q."/>
            <person name="Liu K."/>
            <person name="Wang C."/>
            <person name="Yao L."/>
        </authorList>
    </citation>
    <scope>NUCLEOTIDE SEQUENCE [LARGE SCALE GENOMIC DNA]</scope>
    <source>
        <strain evidence="2 3">MDJK44</strain>
        <plasmid evidence="3">Plasmid pmdjk44.2</plasmid>
    </source>
</reference>
<gene>
    <name evidence="2" type="ORF">SMD44_p20063</name>
</gene>
<sequence length="234" mass="26254">MHDGVGLPPENEQETTVHRDNGRTLYSRADLKKVHGISEPTLQNLWTDRANNGHPAAETIDGVMHWDGAVWAVWHKELQRQRAAAATTNAPNLQGDPDEEVGPAEAARVCGFADSATVSHYIKNPPEGWPDPDGHDLLPSGRQRPKWKRWRLWQYVAERKGRGHAGGRPKGRRGLAYPYQGDERLALARKTLAENPRATNAELIPQLQAQAERAYSRPTWNLILKSAREHPDED</sequence>
<accession>A0A291W5C1</accession>
<name>A0A291W5C1_9ACTN</name>
<feature type="region of interest" description="Disordered" evidence="1">
    <location>
        <begin position="1"/>
        <end position="21"/>
    </location>
</feature>
<protein>
    <submittedName>
        <fullName evidence="2">Uncharacterized protein</fullName>
    </submittedName>
</protein>